<gene>
    <name evidence="2" type="ORF">niasHS_010391</name>
</gene>
<dbReference type="AlphaFoldDB" id="A0ABD2J3P1"/>
<organism evidence="2 3">
    <name type="scientific">Heterodera schachtii</name>
    <name type="common">Sugarbeet cyst nematode worm</name>
    <name type="synonym">Tylenchus schachtii</name>
    <dbReference type="NCBI Taxonomy" id="97005"/>
    <lineage>
        <taxon>Eukaryota</taxon>
        <taxon>Metazoa</taxon>
        <taxon>Ecdysozoa</taxon>
        <taxon>Nematoda</taxon>
        <taxon>Chromadorea</taxon>
        <taxon>Rhabditida</taxon>
        <taxon>Tylenchina</taxon>
        <taxon>Tylenchomorpha</taxon>
        <taxon>Tylenchoidea</taxon>
        <taxon>Heteroderidae</taxon>
        <taxon>Heteroderinae</taxon>
        <taxon>Heterodera</taxon>
    </lineage>
</organism>
<name>A0ABD2J3P1_HETSC</name>
<protein>
    <submittedName>
        <fullName evidence="2">Uncharacterized protein</fullName>
    </submittedName>
</protein>
<feature type="compositionally biased region" description="Basic and acidic residues" evidence="1">
    <location>
        <begin position="272"/>
        <end position="282"/>
    </location>
</feature>
<feature type="region of interest" description="Disordered" evidence="1">
    <location>
        <begin position="163"/>
        <end position="230"/>
    </location>
</feature>
<feature type="compositionally biased region" description="Basic and acidic residues" evidence="1">
    <location>
        <begin position="171"/>
        <end position="184"/>
    </location>
</feature>
<dbReference type="Proteomes" id="UP001620645">
    <property type="component" value="Unassembled WGS sequence"/>
</dbReference>
<dbReference type="EMBL" id="JBICCN010000232">
    <property type="protein sequence ID" value="KAL3085322.1"/>
    <property type="molecule type" value="Genomic_DNA"/>
</dbReference>
<feature type="compositionally biased region" description="Basic residues" evidence="1">
    <location>
        <begin position="283"/>
        <end position="300"/>
    </location>
</feature>
<accession>A0ABD2J3P1</accession>
<feature type="compositionally biased region" description="Basic and acidic residues" evidence="1">
    <location>
        <begin position="310"/>
        <end position="327"/>
    </location>
</feature>
<sequence length="327" mass="36297">MVSELHNFPRMLDGAFTSAVVAPGAPIGIVPLSSGIGGGTDLSPIPTHSAEHRSHGYSRNKLLRVRVMGEQHTWDSAKFSSFPSQLASRGDGDGILPSIGFGGTAMPYELRRFSGIFGGTGANPLAPRPKESLHPSPSPFSASFGTFPCRRCYGRLRGNGGKAKENSIWFKPEHPSTGMRERNTSRRSRSWSRTRRGWHSRTMEIEWRRRCTHGKGPKVGGDGDQNARNGGQYQQLQKMLSLQQRKTVAQMPNGEAEKSGDGAETAPMAAKALEKNKGEEMGRKRRRESNSRRKRRKKKRKEEEEEEEKAEGRRRGGGEGRELEMNK</sequence>
<comment type="caution">
    <text evidence="2">The sequence shown here is derived from an EMBL/GenBank/DDBJ whole genome shotgun (WGS) entry which is preliminary data.</text>
</comment>
<proteinExistence type="predicted"/>
<reference evidence="2 3" key="1">
    <citation type="submission" date="2024-10" db="EMBL/GenBank/DDBJ databases">
        <authorList>
            <person name="Kim D."/>
        </authorList>
    </citation>
    <scope>NUCLEOTIDE SEQUENCE [LARGE SCALE GENOMIC DNA]</scope>
    <source>
        <strain evidence="2">Taebaek</strain>
    </source>
</reference>
<keyword evidence="3" id="KW-1185">Reference proteome</keyword>
<evidence type="ECO:0000256" key="1">
    <source>
        <dbReference type="SAM" id="MobiDB-lite"/>
    </source>
</evidence>
<feature type="compositionally biased region" description="Basic residues" evidence="1">
    <location>
        <begin position="185"/>
        <end position="199"/>
    </location>
</feature>
<evidence type="ECO:0000313" key="2">
    <source>
        <dbReference type="EMBL" id="KAL3085322.1"/>
    </source>
</evidence>
<evidence type="ECO:0000313" key="3">
    <source>
        <dbReference type="Proteomes" id="UP001620645"/>
    </source>
</evidence>
<feature type="region of interest" description="Disordered" evidence="1">
    <location>
        <begin position="243"/>
        <end position="327"/>
    </location>
</feature>